<feature type="domain" description="MATH" evidence="5">
    <location>
        <begin position="232"/>
        <end position="366"/>
    </location>
</feature>
<feature type="repeat" description="ANK" evidence="3">
    <location>
        <begin position="537"/>
        <end position="572"/>
    </location>
</feature>
<dbReference type="SMART" id="SM00061">
    <property type="entry name" value="MATH"/>
    <property type="match status" value="1"/>
</dbReference>
<feature type="compositionally biased region" description="Basic and acidic residues" evidence="4">
    <location>
        <begin position="727"/>
        <end position="736"/>
    </location>
</feature>
<reference evidence="6" key="2">
    <citation type="submission" date="2021-04" db="EMBL/GenBank/DDBJ databases">
        <authorList>
            <person name="Podell S."/>
        </authorList>
    </citation>
    <scope>NUCLEOTIDE SEQUENCE</scope>
    <source>
        <strain evidence="6">Hildebrandi</strain>
    </source>
</reference>
<accession>A0A9K3PRC2</accession>
<dbReference type="PROSITE" id="PS50297">
    <property type="entry name" value="ANK_REP_REGION"/>
    <property type="match status" value="3"/>
</dbReference>
<organism evidence="6 7">
    <name type="scientific">Nitzschia inconspicua</name>
    <dbReference type="NCBI Taxonomy" id="303405"/>
    <lineage>
        <taxon>Eukaryota</taxon>
        <taxon>Sar</taxon>
        <taxon>Stramenopiles</taxon>
        <taxon>Ochrophyta</taxon>
        <taxon>Bacillariophyta</taxon>
        <taxon>Bacillariophyceae</taxon>
        <taxon>Bacillariophycidae</taxon>
        <taxon>Bacillariales</taxon>
        <taxon>Bacillariaceae</taxon>
        <taxon>Nitzschia</taxon>
    </lineage>
</organism>
<feature type="repeat" description="ANK" evidence="3">
    <location>
        <begin position="606"/>
        <end position="638"/>
    </location>
</feature>
<feature type="region of interest" description="Disordered" evidence="4">
    <location>
        <begin position="796"/>
        <end position="987"/>
    </location>
</feature>
<keyword evidence="1" id="KW-0677">Repeat</keyword>
<feature type="region of interest" description="Disordered" evidence="4">
    <location>
        <begin position="1"/>
        <end position="218"/>
    </location>
</feature>
<evidence type="ECO:0000256" key="3">
    <source>
        <dbReference type="PROSITE-ProRule" id="PRU00023"/>
    </source>
</evidence>
<feature type="region of interest" description="Disordered" evidence="4">
    <location>
        <begin position="1596"/>
        <end position="1618"/>
    </location>
</feature>
<protein>
    <submittedName>
        <fullName evidence="6">Ankyrin repeat domain protein</fullName>
    </submittedName>
</protein>
<dbReference type="SMART" id="SM00248">
    <property type="entry name" value="ANK"/>
    <property type="match status" value="9"/>
</dbReference>
<dbReference type="OrthoDB" id="45915at2759"/>
<dbReference type="Proteomes" id="UP000693970">
    <property type="component" value="Unassembled WGS sequence"/>
</dbReference>
<evidence type="ECO:0000259" key="5">
    <source>
        <dbReference type="PROSITE" id="PS50144"/>
    </source>
</evidence>
<dbReference type="Pfam" id="PF12796">
    <property type="entry name" value="Ank_2"/>
    <property type="match status" value="2"/>
</dbReference>
<feature type="compositionally biased region" description="Polar residues" evidence="4">
    <location>
        <begin position="906"/>
        <end position="917"/>
    </location>
</feature>
<dbReference type="PANTHER" id="PTHR24173">
    <property type="entry name" value="ANKYRIN REPEAT CONTAINING"/>
    <property type="match status" value="1"/>
</dbReference>
<reference evidence="6" key="1">
    <citation type="journal article" date="2021" name="Sci. Rep.">
        <title>Diploid genomic architecture of Nitzschia inconspicua, an elite biomass production diatom.</title>
        <authorList>
            <person name="Oliver A."/>
            <person name="Podell S."/>
            <person name="Pinowska A."/>
            <person name="Traller J.C."/>
            <person name="Smith S.R."/>
            <person name="McClure R."/>
            <person name="Beliaev A."/>
            <person name="Bohutskyi P."/>
            <person name="Hill E.A."/>
            <person name="Rabines A."/>
            <person name="Zheng H."/>
            <person name="Allen L.Z."/>
            <person name="Kuo A."/>
            <person name="Grigoriev I.V."/>
            <person name="Allen A.E."/>
            <person name="Hazlebeck D."/>
            <person name="Allen E.E."/>
        </authorList>
    </citation>
    <scope>NUCLEOTIDE SEQUENCE</scope>
    <source>
        <strain evidence="6">Hildebrandi</strain>
    </source>
</reference>
<keyword evidence="2 3" id="KW-0040">ANK repeat</keyword>
<evidence type="ECO:0000256" key="1">
    <source>
        <dbReference type="ARBA" id="ARBA00022737"/>
    </source>
</evidence>
<dbReference type="Pfam" id="PF22486">
    <property type="entry name" value="MATH_2"/>
    <property type="match status" value="1"/>
</dbReference>
<sequence>MSKRSDLDGSDGSNTMTQGLITNPLAYESSAEKHERKDDEMGPLQEQDATTTTTSDDDGTPGDRGTTATTAIITNESNGDGDDDDDDDPPSSSLEGISSTDDTPSQDSEQQQQQQQASSDQAFSSQQRKRQLPLQHRAISTESSSGIDDENSLEHESEMISIQTGGIEEPFTMTESSSGSHNEAMENETPTGSVRSAIPLDDSANTDQEVPITDGLGSNHNVTWMPQNEQSICEFSHTITEYSQKRDSGCKKAEYSDVTVDDRGNKWRLIVYVNGNGRASNHHLSLFLQVADADDLPFGWKKAVSYVLTLEHPEGGGLSYAKRNPDKTFKMCPKAIDWGWSQFITSDKIQQEGFIQNDSLVVRASVTVKSSSVTIDADDAELYLKCAVEEGKPDAVQLCLDQGASVNCQFKDDLYTPLHTACSVSPLDQENGDDDSTKLALASPASVEGSMEVLELLLKEGADGNACNKWKETPLLIAANNGHKNAVEALLKFGADPSLCSEAGWSALTFAAHKGYDEIVALLLSADAPINCRVAEDASTPLHKACAGGKAGHLQSVKLLLEGGADVHALNKWRETPLLTAANHGQAGAVEALLRAGADPCKCTDTGWSPLSIAAYKGHNDVVKLLLDEGAPTEEADPTLSALLQAATKGLPDTVELLLEHGADHTVTTKKGDTALSILVEQNLIDAAVDMVARYKASIPRCSRDRKKVQKARLLINLRSKQIQQKGGRDSTHDLYNDDGESSDDGILAQEETAEQQDPLQDPIKNTQGTNRNGRTSAEEQAKAAEEALLMELEMEDAERSKQEKEANKKLAKKRKKKERERQLKKEQEEKKLAEERAAAEKRKKEAEAREKAEKAERDRLLAARKKQEQEFLRKQAEDARKQQREEEQRRKTKKEDEAKVRSHQKSNAVSPTSMNGRKSKQETKNEERTRTAPPKGQQLQPQKATSPGPVSERSKPAPTRKKRGWESLPGATTTSKPSPSRDAVVTLSGPTNLATHAVAPGKSTVSLETDSLGALIGETSAFSEGQRDSTSPNVKIGKISTQDTARTDLSESLEPPAVSIFRREKIFELLHRCSLAHLSNDVFGCVNETILRTVFLRWVARASHEDSQCFDFIIPSWKDSVKLITFFQRQFITESRKGASGRPIPSMESLKEAGAAMASYCQLLAKNVLEYRQQVEHRLPIDWDDNGVGMAYSEVVQTMGSPTVIIDWSKQSQIHMPTSVFLSLKKRYRGPPSRFLASTFVCKVFHDTISMLSSESPSHWQLLPFTQERLSRHLSIDAEVWSDPFSVYGNNRFWGRLPNINRLFGGLEPFTSSEDNNQFLGFRGGSVLLFVPPDNMIASQYIRYAVGVLINTSSVPLSFAMFLRPDCLVDGSPSFTANHLYTLDPRLAENRDLICCIENLGPGQHAFFDEKLGAPTVSPTGSLFVVLQNSLGRNRYPLSDMGMAEILDLMKSERERPYESSGRTPISFSASAETYNPNGSMWAPQSDFSTTAAAAMIPTSPLSHQPVSHGSPLGSRFQPMPGNISGTFQIHNSPTGQRRSVPRRGRLFDLVDDGGEEDNMNDVVSGMLGTFNVDLFQNTGVQDVDIEAISLMGIGGSTQPGSNTLQPRGTSSQGRFG</sequence>
<feature type="repeat" description="ANK" evidence="3">
    <location>
        <begin position="638"/>
        <end position="670"/>
    </location>
</feature>
<feature type="compositionally biased region" description="Basic and acidic residues" evidence="4">
    <location>
        <begin position="920"/>
        <end position="931"/>
    </location>
</feature>
<feature type="compositionally biased region" description="Polar residues" evidence="4">
    <location>
        <begin position="756"/>
        <end position="776"/>
    </location>
</feature>
<comment type="caution">
    <text evidence="6">The sequence shown here is derived from an EMBL/GenBank/DDBJ whole genome shotgun (WGS) entry which is preliminary data.</text>
</comment>
<feature type="repeat" description="ANK" evidence="3">
    <location>
        <begin position="470"/>
        <end position="502"/>
    </location>
</feature>
<evidence type="ECO:0000256" key="2">
    <source>
        <dbReference type="ARBA" id="ARBA00023043"/>
    </source>
</evidence>
<keyword evidence="7" id="KW-1185">Reference proteome</keyword>
<dbReference type="PANTHER" id="PTHR24173:SF74">
    <property type="entry name" value="ANKYRIN REPEAT DOMAIN-CONTAINING PROTEIN 16"/>
    <property type="match status" value="1"/>
</dbReference>
<feature type="repeat" description="ANK" evidence="3">
    <location>
        <begin position="503"/>
        <end position="535"/>
    </location>
</feature>
<feature type="region of interest" description="Disordered" evidence="4">
    <location>
        <begin position="720"/>
        <end position="783"/>
    </location>
</feature>
<name>A0A9K3PRC2_9STRA</name>
<dbReference type="EMBL" id="JAGRRH010000015">
    <property type="protein sequence ID" value="KAG7356847.1"/>
    <property type="molecule type" value="Genomic_DNA"/>
</dbReference>
<feature type="compositionally biased region" description="Low complexity" evidence="4">
    <location>
        <begin position="98"/>
        <end position="126"/>
    </location>
</feature>
<feature type="compositionally biased region" description="Basic and acidic residues" evidence="4">
    <location>
        <begin position="798"/>
        <end position="809"/>
    </location>
</feature>
<feature type="compositionally biased region" description="Basic and acidic residues" evidence="4">
    <location>
        <begin position="30"/>
        <end position="40"/>
    </location>
</feature>
<dbReference type="PROSITE" id="PS50144">
    <property type="entry name" value="MATH"/>
    <property type="match status" value="1"/>
</dbReference>
<feature type="compositionally biased region" description="Acidic residues" evidence="4">
    <location>
        <begin position="79"/>
        <end position="89"/>
    </location>
</feature>
<feature type="compositionally biased region" description="Basic residues" evidence="4">
    <location>
        <begin position="810"/>
        <end position="819"/>
    </location>
</feature>
<evidence type="ECO:0000256" key="4">
    <source>
        <dbReference type="SAM" id="MobiDB-lite"/>
    </source>
</evidence>
<dbReference type="InterPro" id="IPR002110">
    <property type="entry name" value="Ankyrin_rpt"/>
</dbReference>
<evidence type="ECO:0000313" key="7">
    <source>
        <dbReference type="Proteomes" id="UP000693970"/>
    </source>
</evidence>
<dbReference type="CDD" id="cd22265">
    <property type="entry name" value="UDM1_RNF168"/>
    <property type="match status" value="1"/>
</dbReference>
<gene>
    <name evidence="6" type="ORF">IV203_001534</name>
</gene>
<dbReference type="CDD" id="cd00121">
    <property type="entry name" value="MATH"/>
    <property type="match status" value="1"/>
</dbReference>
<proteinExistence type="predicted"/>
<dbReference type="PROSITE" id="PS50088">
    <property type="entry name" value="ANK_REPEAT"/>
    <property type="match status" value="5"/>
</dbReference>
<dbReference type="InterPro" id="IPR002083">
    <property type="entry name" value="MATH/TRAF_dom"/>
</dbReference>
<feature type="compositionally biased region" description="Basic and acidic residues" evidence="4">
    <location>
        <begin position="820"/>
        <end position="901"/>
    </location>
</feature>
<evidence type="ECO:0000313" key="6">
    <source>
        <dbReference type="EMBL" id="KAG7356847.1"/>
    </source>
</evidence>
<feature type="compositionally biased region" description="Polar residues" evidence="4">
    <location>
        <begin position="1600"/>
        <end position="1618"/>
    </location>
</feature>
<feature type="compositionally biased region" description="Polar residues" evidence="4">
    <location>
        <begin position="11"/>
        <end position="21"/>
    </location>
</feature>